<comment type="caution">
    <text evidence="4">The sequence shown here is derived from an EMBL/GenBank/DDBJ whole genome shotgun (WGS) entry which is preliminary data.</text>
</comment>
<dbReference type="InterPro" id="IPR001309">
    <property type="entry name" value="Pept_C14_p20"/>
</dbReference>
<sequence>MKKLRALPWLLGACALLAAGCGGEPSTGPISISTAGQARPAEPMATPEATAAATPEPDADPARTAVLPGSSPRHHALVFGNSAYPHGDALTAPARDAALMARALRARGYQVRLSLDRDYAGMVEDIEAFAETSEGAQVRVLYFAGHGFEFDSENYLLPVDIPAPIAGLDRDQVRSRGLPLNRLLADLEAEGGTLVGIIDACRVLPARGAADTPTLGEQAAPQGSILAFATAPGQVAMDSLRSFGVEQDHSPFTYFLANHLLAPETRRWDQAFQATYGIVRNQTRGRQEPWTNYKVTEVPEIGPAPAPASGGARDANPLGIELRPERKAAALYWQREAGAIWKLARDGATTDRQLAQRAAEGDDLAALAAVFRVPEDGRDPAPLLRLLQRPADAGHALAQEEAGNRLWAAKAHDAQGRSAKYWWQLSCANGLGSACTRLAMAGDGSPDEQARAMAQGFAEMFSGFSQAMEADLQRNRNQEDDEP</sequence>
<evidence type="ECO:0000256" key="1">
    <source>
        <dbReference type="SAM" id="MobiDB-lite"/>
    </source>
</evidence>
<evidence type="ECO:0000313" key="4">
    <source>
        <dbReference type="EMBL" id="PRH83389.1"/>
    </source>
</evidence>
<name>A0A2P6MBP1_9GAMM</name>
<proteinExistence type="predicted"/>
<dbReference type="AlphaFoldDB" id="A0A2P6MBP1"/>
<dbReference type="GO" id="GO:0006508">
    <property type="term" value="P:proteolysis"/>
    <property type="evidence" value="ECO:0007669"/>
    <property type="project" value="InterPro"/>
</dbReference>
<dbReference type="InterPro" id="IPR052039">
    <property type="entry name" value="Caspase-related_regulators"/>
</dbReference>
<dbReference type="InterPro" id="IPR029030">
    <property type="entry name" value="Caspase-like_dom_sf"/>
</dbReference>
<evidence type="ECO:0000313" key="5">
    <source>
        <dbReference type="Proteomes" id="UP000241736"/>
    </source>
</evidence>
<dbReference type="GO" id="GO:0004197">
    <property type="term" value="F:cysteine-type endopeptidase activity"/>
    <property type="evidence" value="ECO:0007669"/>
    <property type="project" value="InterPro"/>
</dbReference>
<dbReference type="SUPFAM" id="SSF52129">
    <property type="entry name" value="Caspase-like"/>
    <property type="match status" value="1"/>
</dbReference>
<dbReference type="RefSeq" id="WP_106989268.1">
    <property type="nucleotide sequence ID" value="NZ_KZ679084.1"/>
</dbReference>
<dbReference type="PANTHER" id="PTHR22576">
    <property type="entry name" value="MUCOSA ASSOCIATED LYMPHOID TISSUE LYMPHOMA TRANSLOCATION PROTEIN 1/PARACASPASE"/>
    <property type="match status" value="1"/>
</dbReference>
<feature type="region of interest" description="Disordered" evidence="1">
    <location>
        <begin position="30"/>
        <end position="67"/>
    </location>
</feature>
<dbReference type="PROSITE" id="PS51257">
    <property type="entry name" value="PROKAR_LIPOPROTEIN"/>
    <property type="match status" value="1"/>
</dbReference>
<dbReference type="PANTHER" id="PTHR22576:SF37">
    <property type="entry name" value="MUCOSA-ASSOCIATED LYMPHOID TISSUE LYMPHOMA TRANSLOCATION PROTEIN 1"/>
    <property type="match status" value="1"/>
</dbReference>
<dbReference type="EMBL" id="PVLF01000002">
    <property type="protein sequence ID" value="PRH83389.1"/>
    <property type="molecule type" value="Genomic_DNA"/>
</dbReference>
<evidence type="ECO:0000259" key="3">
    <source>
        <dbReference type="PROSITE" id="PS50208"/>
    </source>
</evidence>
<dbReference type="PROSITE" id="PS50208">
    <property type="entry name" value="CASPASE_P20"/>
    <property type="match status" value="1"/>
</dbReference>
<accession>A0A2P6MBP1</accession>
<dbReference type="Gene3D" id="3.40.50.1460">
    <property type="match status" value="1"/>
</dbReference>
<protein>
    <recommendedName>
        <fullName evidence="3">Caspase family p20 domain-containing protein</fullName>
    </recommendedName>
</protein>
<keyword evidence="5" id="KW-1185">Reference proteome</keyword>
<feature type="signal peptide" evidence="2">
    <location>
        <begin position="1"/>
        <end position="18"/>
    </location>
</feature>
<keyword evidence="2" id="KW-0732">Signal</keyword>
<dbReference type="Pfam" id="PF00656">
    <property type="entry name" value="Peptidase_C14"/>
    <property type="match status" value="1"/>
</dbReference>
<evidence type="ECO:0000256" key="2">
    <source>
        <dbReference type="SAM" id="SignalP"/>
    </source>
</evidence>
<dbReference type="Proteomes" id="UP000241736">
    <property type="component" value="Unassembled WGS sequence"/>
</dbReference>
<gene>
    <name evidence="4" type="ORF">C6N40_01695</name>
</gene>
<dbReference type="InterPro" id="IPR011600">
    <property type="entry name" value="Pept_C14_caspase"/>
</dbReference>
<feature type="compositionally biased region" description="Low complexity" evidence="1">
    <location>
        <begin position="38"/>
        <end position="56"/>
    </location>
</feature>
<organism evidence="4 5">
    <name type="scientific">Arenimonas caeni</name>
    <dbReference type="NCBI Taxonomy" id="2058085"/>
    <lineage>
        <taxon>Bacteria</taxon>
        <taxon>Pseudomonadati</taxon>
        <taxon>Pseudomonadota</taxon>
        <taxon>Gammaproteobacteria</taxon>
        <taxon>Lysobacterales</taxon>
        <taxon>Lysobacteraceae</taxon>
        <taxon>Arenimonas</taxon>
    </lineage>
</organism>
<feature type="chain" id="PRO_5015143459" description="Caspase family p20 domain-containing protein" evidence="2">
    <location>
        <begin position="19"/>
        <end position="483"/>
    </location>
</feature>
<dbReference type="OrthoDB" id="9768004at2"/>
<feature type="domain" description="Caspase family p20" evidence="3">
    <location>
        <begin position="72"/>
        <end position="149"/>
    </location>
</feature>
<reference evidence="4 5" key="1">
    <citation type="submission" date="2018-03" db="EMBL/GenBank/DDBJ databases">
        <title>Arenimonas caeni sp. nov., isolated from activated sludge.</title>
        <authorList>
            <person name="Liu H."/>
        </authorList>
    </citation>
    <scope>NUCLEOTIDE SEQUENCE [LARGE SCALE GENOMIC DNA]</scope>
    <source>
        <strain evidence="5">z29</strain>
    </source>
</reference>